<evidence type="ECO:0000313" key="3">
    <source>
        <dbReference type="Proteomes" id="UP000030653"/>
    </source>
</evidence>
<accession>M5FNB1</accession>
<feature type="compositionally biased region" description="Polar residues" evidence="1">
    <location>
        <begin position="102"/>
        <end position="111"/>
    </location>
</feature>
<dbReference type="GeneID" id="63689146"/>
<dbReference type="Proteomes" id="UP000030653">
    <property type="component" value="Unassembled WGS sequence"/>
</dbReference>
<feature type="compositionally biased region" description="Polar residues" evidence="1">
    <location>
        <begin position="266"/>
        <end position="275"/>
    </location>
</feature>
<dbReference type="HOGENOM" id="CLU_1012017_0_0_1"/>
<proteinExistence type="predicted"/>
<feature type="region of interest" description="Disordered" evidence="1">
    <location>
        <begin position="255"/>
        <end position="275"/>
    </location>
</feature>
<keyword evidence="3" id="KW-1185">Reference proteome</keyword>
<reference evidence="2 3" key="1">
    <citation type="journal article" date="2012" name="Science">
        <title>The Paleozoic origin of enzymatic lignin decomposition reconstructed from 31 fungal genomes.</title>
        <authorList>
            <person name="Floudas D."/>
            <person name="Binder M."/>
            <person name="Riley R."/>
            <person name="Barry K."/>
            <person name="Blanchette R.A."/>
            <person name="Henrissat B."/>
            <person name="Martinez A.T."/>
            <person name="Otillar R."/>
            <person name="Spatafora J.W."/>
            <person name="Yadav J.S."/>
            <person name="Aerts A."/>
            <person name="Benoit I."/>
            <person name="Boyd A."/>
            <person name="Carlson A."/>
            <person name="Copeland A."/>
            <person name="Coutinho P.M."/>
            <person name="de Vries R.P."/>
            <person name="Ferreira P."/>
            <person name="Findley K."/>
            <person name="Foster B."/>
            <person name="Gaskell J."/>
            <person name="Glotzer D."/>
            <person name="Gorecki P."/>
            <person name="Heitman J."/>
            <person name="Hesse C."/>
            <person name="Hori C."/>
            <person name="Igarashi K."/>
            <person name="Jurgens J.A."/>
            <person name="Kallen N."/>
            <person name="Kersten P."/>
            <person name="Kohler A."/>
            <person name="Kuees U."/>
            <person name="Kumar T.K.A."/>
            <person name="Kuo A."/>
            <person name="LaButti K."/>
            <person name="Larrondo L.F."/>
            <person name="Lindquist E."/>
            <person name="Ling A."/>
            <person name="Lombard V."/>
            <person name="Lucas S."/>
            <person name="Lundell T."/>
            <person name="Martin R."/>
            <person name="McLaughlin D.J."/>
            <person name="Morgenstern I."/>
            <person name="Morin E."/>
            <person name="Murat C."/>
            <person name="Nagy L.G."/>
            <person name="Nolan M."/>
            <person name="Ohm R.A."/>
            <person name="Patyshakuliyeva A."/>
            <person name="Rokas A."/>
            <person name="Ruiz-Duenas F.J."/>
            <person name="Sabat G."/>
            <person name="Salamov A."/>
            <person name="Samejima M."/>
            <person name="Schmutz J."/>
            <person name="Slot J.C."/>
            <person name="St John F."/>
            <person name="Stenlid J."/>
            <person name="Sun H."/>
            <person name="Sun S."/>
            <person name="Syed K."/>
            <person name="Tsang A."/>
            <person name="Wiebenga A."/>
            <person name="Young D."/>
            <person name="Pisabarro A."/>
            <person name="Eastwood D.C."/>
            <person name="Martin F."/>
            <person name="Cullen D."/>
            <person name="Grigoriev I.V."/>
            <person name="Hibbett D.S."/>
        </authorList>
    </citation>
    <scope>NUCLEOTIDE SEQUENCE [LARGE SCALE GENOMIC DNA]</scope>
    <source>
        <strain evidence="2 3">DJM-731 SS1</strain>
    </source>
</reference>
<gene>
    <name evidence="2" type="ORF">DACRYDRAFT_25259</name>
</gene>
<protein>
    <submittedName>
        <fullName evidence="2">Uncharacterized protein</fullName>
    </submittedName>
</protein>
<name>M5FNB1_DACPD</name>
<dbReference type="RefSeq" id="XP_040624033.1">
    <property type="nucleotide sequence ID" value="XM_040774084.1"/>
</dbReference>
<organism evidence="2 3">
    <name type="scientific">Dacryopinax primogenitus (strain DJM 731)</name>
    <name type="common">Brown rot fungus</name>
    <dbReference type="NCBI Taxonomy" id="1858805"/>
    <lineage>
        <taxon>Eukaryota</taxon>
        <taxon>Fungi</taxon>
        <taxon>Dikarya</taxon>
        <taxon>Basidiomycota</taxon>
        <taxon>Agaricomycotina</taxon>
        <taxon>Dacrymycetes</taxon>
        <taxon>Dacrymycetales</taxon>
        <taxon>Dacrymycetaceae</taxon>
        <taxon>Dacryopinax</taxon>
    </lineage>
</organism>
<evidence type="ECO:0000313" key="2">
    <source>
        <dbReference type="EMBL" id="EJT97135.1"/>
    </source>
</evidence>
<feature type="region of interest" description="Disordered" evidence="1">
    <location>
        <begin position="79"/>
        <end position="154"/>
    </location>
</feature>
<dbReference type="EMBL" id="JH795878">
    <property type="protein sequence ID" value="EJT97135.1"/>
    <property type="molecule type" value="Genomic_DNA"/>
</dbReference>
<sequence>MYAEVDESTGKIRVGRIAVFHFDDFEDVLRFFDLLSEIVAHQVKAFQEALQTLDKLSEDAQQAMLPKSGWTWRIMERTKNKASEAPSLEDVAEEDEGDGVPNTRSRGSRTTGAKPPADSTCGRRSSGRGASGEGPTRGTGKSPSTPKKAGNNEQEIWRTAGPIGEEMGGTDIDSDCSFISTDQDAASFADDPRTLTDNDDDAAIAVETAALAPSQLLGGELEHDSKASVQTWLRDSGTQSSLEFDLSDSEKLRPVLGTDVGLAETSAVTSSEDYV</sequence>
<evidence type="ECO:0000256" key="1">
    <source>
        <dbReference type="SAM" id="MobiDB-lite"/>
    </source>
</evidence>
<dbReference type="AlphaFoldDB" id="M5FNB1"/>